<evidence type="ECO:0000256" key="6">
    <source>
        <dbReference type="SAM" id="SignalP"/>
    </source>
</evidence>
<comment type="catalytic activity">
    <reaction evidence="4">
        <text>Hydrolysis of terminal non-reducing beta-D-galactose residues in beta-D-galactosides.</text>
        <dbReference type="EC" id="3.2.1.23"/>
    </reaction>
</comment>
<evidence type="ECO:0000256" key="5">
    <source>
        <dbReference type="RuleBase" id="RU003679"/>
    </source>
</evidence>
<feature type="chain" id="PRO_5046578678" description="Beta-galactosidase" evidence="6">
    <location>
        <begin position="23"/>
        <end position="772"/>
    </location>
</feature>
<dbReference type="InterPro" id="IPR019801">
    <property type="entry name" value="Glyco_hydro_35_CS"/>
</dbReference>
<dbReference type="PANTHER" id="PTHR23421">
    <property type="entry name" value="BETA-GALACTOSIDASE RELATED"/>
    <property type="match status" value="1"/>
</dbReference>
<dbReference type="SUPFAM" id="SSF51445">
    <property type="entry name" value="(Trans)glycosidases"/>
    <property type="match status" value="1"/>
</dbReference>
<comment type="caution">
    <text evidence="8">The sequence shown here is derived from an EMBL/GenBank/DDBJ whole genome shotgun (WGS) entry which is preliminary data.</text>
</comment>
<dbReference type="InterPro" id="IPR048913">
    <property type="entry name" value="BetaGal_gal-bd"/>
</dbReference>
<feature type="domain" description="F5/8 type C" evidence="7">
    <location>
        <begin position="666"/>
        <end position="772"/>
    </location>
</feature>
<dbReference type="Pfam" id="PF21467">
    <property type="entry name" value="BetaGal_gal-bd"/>
    <property type="match status" value="1"/>
</dbReference>
<dbReference type="Pfam" id="PF21317">
    <property type="entry name" value="BetaGal_ABD_1"/>
    <property type="match status" value="1"/>
</dbReference>
<dbReference type="InterPro" id="IPR008979">
    <property type="entry name" value="Galactose-bd-like_sf"/>
</dbReference>
<dbReference type="EMBL" id="BAABRI010000023">
    <property type="protein sequence ID" value="GAA5484299.1"/>
    <property type="molecule type" value="Genomic_DNA"/>
</dbReference>
<protein>
    <recommendedName>
        <fullName evidence="4">Beta-galactosidase</fullName>
        <ecNumber evidence="4">3.2.1.23</ecNumber>
    </recommendedName>
</protein>
<dbReference type="Pfam" id="PF00754">
    <property type="entry name" value="F5_F8_type_C"/>
    <property type="match status" value="1"/>
</dbReference>
<reference evidence="8 9" key="1">
    <citation type="submission" date="2024-02" db="EMBL/GenBank/DDBJ databases">
        <title>Haloferula sargassicola NBRC 104335.</title>
        <authorList>
            <person name="Ichikawa N."/>
            <person name="Katano-Makiyama Y."/>
            <person name="Hidaka K."/>
        </authorList>
    </citation>
    <scope>NUCLEOTIDE SEQUENCE [LARGE SCALE GENOMIC DNA]</scope>
    <source>
        <strain evidence="8 9">NBRC 104335</strain>
    </source>
</reference>
<feature type="signal peptide" evidence="6">
    <location>
        <begin position="1"/>
        <end position="22"/>
    </location>
</feature>
<dbReference type="PROSITE" id="PS01182">
    <property type="entry name" value="GLYCOSYL_HYDROL_F35"/>
    <property type="match status" value="1"/>
</dbReference>
<evidence type="ECO:0000256" key="3">
    <source>
        <dbReference type="ARBA" id="ARBA00023295"/>
    </source>
</evidence>
<keyword evidence="2 4" id="KW-0378">Hydrolase</keyword>
<gene>
    <name evidence="8" type="ORF">Hsar01_03541</name>
</gene>
<dbReference type="InterPro" id="IPR001944">
    <property type="entry name" value="Glycoside_Hdrlase_35"/>
</dbReference>
<evidence type="ECO:0000256" key="1">
    <source>
        <dbReference type="ARBA" id="ARBA00009809"/>
    </source>
</evidence>
<keyword evidence="6" id="KW-0732">Signal</keyword>
<evidence type="ECO:0000259" key="7">
    <source>
        <dbReference type="PROSITE" id="PS50022"/>
    </source>
</evidence>
<organism evidence="8 9">
    <name type="scientific">Haloferula sargassicola</name>
    <dbReference type="NCBI Taxonomy" id="490096"/>
    <lineage>
        <taxon>Bacteria</taxon>
        <taxon>Pseudomonadati</taxon>
        <taxon>Verrucomicrobiota</taxon>
        <taxon>Verrucomicrobiia</taxon>
        <taxon>Verrucomicrobiales</taxon>
        <taxon>Verrucomicrobiaceae</taxon>
        <taxon>Haloferula</taxon>
    </lineage>
</organism>
<dbReference type="RefSeq" id="WP_353568395.1">
    <property type="nucleotide sequence ID" value="NZ_BAABRI010000023.1"/>
</dbReference>
<name>A0ABP9USG7_9BACT</name>
<dbReference type="EC" id="3.2.1.23" evidence="4"/>
<evidence type="ECO:0000256" key="4">
    <source>
        <dbReference type="RuleBase" id="RU000675"/>
    </source>
</evidence>
<dbReference type="InterPro" id="IPR048912">
    <property type="entry name" value="BetaGal1-like_ABD1"/>
</dbReference>
<dbReference type="Gene3D" id="3.20.20.80">
    <property type="entry name" value="Glycosidases"/>
    <property type="match status" value="1"/>
</dbReference>
<dbReference type="InterPro" id="IPR000421">
    <property type="entry name" value="FA58C"/>
</dbReference>
<dbReference type="Gene3D" id="2.60.120.260">
    <property type="entry name" value="Galactose-binding domain-like"/>
    <property type="match status" value="3"/>
</dbReference>
<dbReference type="InterPro" id="IPR017853">
    <property type="entry name" value="GH"/>
</dbReference>
<dbReference type="PROSITE" id="PS50022">
    <property type="entry name" value="FA58C_3"/>
    <property type="match status" value="1"/>
</dbReference>
<comment type="similarity">
    <text evidence="1 5">Belongs to the glycosyl hydrolase 35 family.</text>
</comment>
<accession>A0ABP9USG7</accession>
<keyword evidence="3 4" id="KW-0326">Glycosidase</keyword>
<sequence length="772" mass="86172">MSRLFQTLTLAATLLSAVPVTAADHTFKIGKKDFLLDGQRFQMRCGEIHFGRVPREYWRHRLQLCKAMGLNTVCAYLFWNFHEFEEGRYDWSGRRDAVEFCKIAQEEGLWVVLRPGPYACAEWDGGGLRWWLLKNDDIALRSRDPRFLAATKAWLNEVGRVLGPQQVTHGGPILMAQVENEYGFYGNDARYMGELLQMMIDSGFDVPLFACNPRGNLRNGFRDDLFSVVNFGSDPAGSFAALREVQKDGPLVCGEFYPGWFDTWGAPHHLGDTSRYLSDLEYMLKEGASFSIYMAHGGTSFGMWAGADRPFKPDTSSYDYDAPISEAGWIGDKFDQTRELMGKYLLPGETLPEPPAPMPVMSVPEFEFTEAAAIFDNLPRPLVTPAPQVMEKYGQGHGAMLYRTKIPAGPAAPLEIDQLHDFAWIRVDGEEVGIMDRRSQRFKVALPGREKEAVLDILVHTMGHVNFGKEIHDRKGILGAVKLGGDEIKGQWGAYKLALDDTQLPVLKYQPADQAGEGPKFWRATVSLEKAADTFLDLRSWGMGVVWVNGQCLARYWNIGPTQTAYIPGPWLKEGENEIVILDLVGPEKPSSSGHEKPILNDLRPELDFARGLGSKTELKLDGVEPVLEASFDRDKKDKVVDFNKPVKGSQFCLEALNSQDGKPYAAIAELDILDGRGQSISHAKWTIGYVDSQEMVGEDGSASNAINGQTSDFWHSEWKNASPDYPHRLVIDLGQQETIGGFKLVPRSGHNPGDIKDYRIYVGDGLAVEKE</sequence>
<dbReference type="PRINTS" id="PR00742">
    <property type="entry name" value="GLHYDRLASE35"/>
</dbReference>
<keyword evidence="9" id="KW-1185">Reference proteome</keyword>
<evidence type="ECO:0000313" key="8">
    <source>
        <dbReference type="EMBL" id="GAA5484299.1"/>
    </source>
</evidence>
<evidence type="ECO:0000313" key="9">
    <source>
        <dbReference type="Proteomes" id="UP001476282"/>
    </source>
</evidence>
<evidence type="ECO:0000256" key="2">
    <source>
        <dbReference type="ARBA" id="ARBA00022801"/>
    </source>
</evidence>
<dbReference type="Proteomes" id="UP001476282">
    <property type="component" value="Unassembled WGS sequence"/>
</dbReference>
<dbReference type="InterPro" id="IPR031330">
    <property type="entry name" value="Gly_Hdrlase_35_cat"/>
</dbReference>
<dbReference type="SUPFAM" id="SSF49785">
    <property type="entry name" value="Galactose-binding domain-like"/>
    <property type="match status" value="2"/>
</dbReference>
<dbReference type="Pfam" id="PF01301">
    <property type="entry name" value="Glyco_hydro_35"/>
    <property type="match status" value="1"/>
</dbReference>
<proteinExistence type="inferred from homology"/>